<dbReference type="InterPro" id="IPR000620">
    <property type="entry name" value="EamA_dom"/>
</dbReference>
<feature type="transmembrane region" description="Helical" evidence="6">
    <location>
        <begin position="140"/>
        <end position="161"/>
    </location>
</feature>
<proteinExistence type="predicted"/>
<keyword evidence="3 6" id="KW-0812">Transmembrane</keyword>
<keyword evidence="2" id="KW-1003">Cell membrane</keyword>
<feature type="transmembrane region" description="Helical" evidence="6">
    <location>
        <begin position="53"/>
        <end position="74"/>
    </location>
</feature>
<dbReference type="PANTHER" id="PTHR42920:SF11">
    <property type="entry name" value="INNER MEMBRANE PROTEIN YTFF"/>
    <property type="match status" value="1"/>
</dbReference>
<evidence type="ECO:0000256" key="2">
    <source>
        <dbReference type="ARBA" id="ARBA00022475"/>
    </source>
</evidence>
<keyword evidence="5 6" id="KW-0472">Membrane</keyword>
<dbReference type="PANTHER" id="PTHR42920">
    <property type="entry name" value="OS03G0707200 PROTEIN-RELATED"/>
    <property type="match status" value="1"/>
</dbReference>
<evidence type="ECO:0000256" key="4">
    <source>
        <dbReference type="ARBA" id="ARBA00022989"/>
    </source>
</evidence>
<evidence type="ECO:0000256" key="6">
    <source>
        <dbReference type="SAM" id="Phobius"/>
    </source>
</evidence>
<dbReference type="GO" id="GO:0005886">
    <property type="term" value="C:plasma membrane"/>
    <property type="evidence" value="ECO:0007669"/>
    <property type="project" value="UniProtKB-SubCell"/>
</dbReference>
<feature type="transmembrane region" description="Helical" evidence="6">
    <location>
        <begin position="86"/>
        <end position="107"/>
    </location>
</feature>
<feature type="transmembrane region" description="Helical" evidence="6">
    <location>
        <begin position="113"/>
        <end position="133"/>
    </location>
</feature>
<dbReference type="InterPro" id="IPR051258">
    <property type="entry name" value="Diverse_Substrate_Transporter"/>
</dbReference>
<feature type="transmembrane region" description="Helical" evidence="6">
    <location>
        <begin position="167"/>
        <end position="187"/>
    </location>
</feature>
<dbReference type="InterPro" id="IPR037185">
    <property type="entry name" value="EmrE-like"/>
</dbReference>
<gene>
    <name evidence="8" type="ORF">SAMN05444358_104139</name>
</gene>
<evidence type="ECO:0000256" key="5">
    <source>
        <dbReference type="ARBA" id="ARBA00023136"/>
    </source>
</evidence>
<dbReference type="EMBL" id="FNNP01000004">
    <property type="protein sequence ID" value="SDX27804.1"/>
    <property type="molecule type" value="Genomic_DNA"/>
</dbReference>
<keyword evidence="4 6" id="KW-1133">Transmembrane helix</keyword>
<dbReference type="Pfam" id="PF00892">
    <property type="entry name" value="EamA"/>
    <property type="match status" value="1"/>
</dbReference>
<feature type="domain" description="EamA" evidence="7">
    <location>
        <begin position="25"/>
        <end position="155"/>
    </location>
</feature>
<evidence type="ECO:0000313" key="9">
    <source>
        <dbReference type="Proteomes" id="UP000183400"/>
    </source>
</evidence>
<feature type="transmembrane region" description="Helical" evidence="6">
    <location>
        <begin position="28"/>
        <end position="47"/>
    </location>
</feature>
<dbReference type="STRING" id="985054.SAMN05444358_104139"/>
<dbReference type="OrthoDB" id="7685518at2"/>
<dbReference type="AlphaFoldDB" id="A0A1H3AF55"/>
<dbReference type="SUPFAM" id="SSF103481">
    <property type="entry name" value="Multidrug resistance efflux transporter EmrE"/>
    <property type="match status" value="2"/>
</dbReference>
<protein>
    <submittedName>
        <fullName evidence="8">EamA-like transporter family protein</fullName>
    </submittedName>
</protein>
<feature type="transmembrane region" description="Helical" evidence="6">
    <location>
        <begin position="262"/>
        <end position="283"/>
    </location>
</feature>
<evidence type="ECO:0000256" key="1">
    <source>
        <dbReference type="ARBA" id="ARBA00004651"/>
    </source>
</evidence>
<evidence type="ECO:0000256" key="3">
    <source>
        <dbReference type="ARBA" id="ARBA00022692"/>
    </source>
</evidence>
<sequence>MAMSPDPARGNTLAVSDGRQNAFTGNTLAVASMLTWAAGFPAAEVLLQSWPPIALFAARMSLAVLVMVPIWVLLDGSARVLRARWGHALFVGGLGIGTGMFLILVAQKLTDPITVAIIASCAPLIATLLELAAGTRRLRWNFALGIAISIIGGLIATSAVAPAQLGLGAAFAVVSTALFCWASMATARDFPELSQLGRSTITLAGGLSTAAVLVPVAGFLGLEVMPTRQVDAAQMGMLVFYALFSLGLSQFFFIASVGKLGVALASFHINIAPFYVMVIMMSLGEDWNWTRALGAGLVALAVVLAQDRKPRPVQSFSASDEISGKN</sequence>
<keyword evidence="9" id="KW-1185">Reference proteome</keyword>
<feature type="transmembrane region" description="Helical" evidence="6">
    <location>
        <begin position="289"/>
        <end position="305"/>
    </location>
</feature>
<name>A0A1H3AF55_9RHOB</name>
<dbReference type="RefSeq" id="WP_143030578.1">
    <property type="nucleotide sequence ID" value="NZ_FNNP01000004.1"/>
</dbReference>
<accession>A0A1H3AF55</accession>
<comment type="subcellular location">
    <subcellularLocation>
        <location evidence="1">Cell membrane</location>
        <topology evidence="1">Multi-pass membrane protein</topology>
    </subcellularLocation>
</comment>
<organism evidence="8 9">
    <name type="scientific">Ruegeria halocynthiae</name>
    <dbReference type="NCBI Taxonomy" id="985054"/>
    <lineage>
        <taxon>Bacteria</taxon>
        <taxon>Pseudomonadati</taxon>
        <taxon>Pseudomonadota</taxon>
        <taxon>Alphaproteobacteria</taxon>
        <taxon>Rhodobacterales</taxon>
        <taxon>Roseobacteraceae</taxon>
        <taxon>Ruegeria</taxon>
    </lineage>
</organism>
<feature type="transmembrane region" description="Helical" evidence="6">
    <location>
        <begin position="232"/>
        <end position="255"/>
    </location>
</feature>
<reference evidence="9" key="1">
    <citation type="submission" date="2016-10" db="EMBL/GenBank/DDBJ databases">
        <authorList>
            <person name="Varghese N."/>
            <person name="Submissions S."/>
        </authorList>
    </citation>
    <scope>NUCLEOTIDE SEQUENCE [LARGE SCALE GENOMIC DNA]</scope>
    <source>
        <strain evidence="9">DSM 27839</strain>
    </source>
</reference>
<feature type="transmembrane region" description="Helical" evidence="6">
    <location>
        <begin position="199"/>
        <end position="220"/>
    </location>
</feature>
<evidence type="ECO:0000313" key="8">
    <source>
        <dbReference type="EMBL" id="SDX27804.1"/>
    </source>
</evidence>
<dbReference type="Proteomes" id="UP000183400">
    <property type="component" value="Unassembled WGS sequence"/>
</dbReference>
<evidence type="ECO:0000259" key="7">
    <source>
        <dbReference type="Pfam" id="PF00892"/>
    </source>
</evidence>